<gene>
    <name evidence="1" type="ORF">PILCRDRAFT_105901</name>
</gene>
<dbReference type="STRING" id="765440.A0A0C3BZI4"/>
<dbReference type="HOGENOM" id="CLU_1627701_0_0_1"/>
<name>A0A0C3BZI4_PILCF</name>
<dbReference type="EMBL" id="KN832970">
    <property type="protein sequence ID" value="KIM91953.1"/>
    <property type="molecule type" value="Genomic_DNA"/>
</dbReference>
<organism evidence="1 2">
    <name type="scientific">Piloderma croceum (strain F 1598)</name>
    <dbReference type="NCBI Taxonomy" id="765440"/>
    <lineage>
        <taxon>Eukaryota</taxon>
        <taxon>Fungi</taxon>
        <taxon>Dikarya</taxon>
        <taxon>Basidiomycota</taxon>
        <taxon>Agaricomycotina</taxon>
        <taxon>Agaricomycetes</taxon>
        <taxon>Agaricomycetidae</taxon>
        <taxon>Atheliales</taxon>
        <taxon>Atheliaceae</taxon>
        <taxon>Piloderma</taxon>
    </lineage>
</organism>
<evidence type="ECO:0008006" key="3">
    <source>
        <dbReference type="Google" id="ProtNLM"/>
    </source>
</evidence>
<accession>A0A0C3BZI4</accession>
<dbReference type="AlphaFoldDB" id="A0A0C3BZI4"/>
<evidence type="ECO:0000313" key="2">
    <source>
        <dbReference type="Proteomes" id="UP000054166"/>
    </source>
</evidence>
<proteinExistence type="predicted"/>
<evidence type="ECO:0000313" key="1">
    <source>
        <dbReference type="EMBL" id="KIM91953.1"/>
    </source>
</evidence>
<dbReference type="Proteomes" id="UP000054166">
    <property type="component" value="Unassembled WGS sequence"/>
</dbReference>
<reference evidence="1 2" key="1">
    <citation type="submission" date="2014-04" db="EMBL/GenBank/DDBJ databases">
        <authorList>
            <consortium name="DOE Joint Genome Institute"/>
            <person name="Kuo A."/>
            <person name="Tarkka M."/>
            <person name="Buscot F."/>
            <person name="Kohler A."/>
            <person name="Nagy L.G."/>
            <person name="Floudas D."/>
            <person name="Copeland A."/>
            <person name="Barry K.W."/>
            <person name="Cichocki N."/>
            <person name="Veneault-Fourrey C."/>
            <person name="LaButti K."/>
            <person name="Lindquist E.A."/>
            <person name="Lipzen A."/>
            <person name="Lundell T."/>
            <person name="Morin E."/>
            <person name="Murat C."/>
            <person name="Sun H."/>
            <person name="Tunlid A."/>
            <person name="Henrissat B."/>
            <person name="Grigoriev I.V."/>
            <person name="Hibbett D.S."/>
            <person name="Martin F."/>
            <person name="Nordberg H.P."/>
            <person name="Cantor M.N."/>
            <person name="Hua S.X."/>
        </authorList>
    </citation>
    <scope>NUCLEOTIDE SEQUENCE [LARGE SCALE GENOMIC DNA]</scope>
    <source>
        <strain evidence="1 2">F 1598</strain>
    </source>
</reference>
<sequence>MYIPGAFPNRGPHGSCHRYSFQNVWQALIMYLYSGDIKFLPLKSQTSSSLFIPPNTIACSPKSMYRLATKMGLHNLKVLALSSIAEGLSKQNIVEEAFSTFTSRYPAIMEMEMDVLYRHYSSPEVLEAFPAKMEKVAMGELPHSAKNLTSLYQKLAERTSATI</sequence>
<reference evidence="2" key="2">
    <citation type="submission" date="2015-01" db="EMBL/GenBank/DDBJ databases">
        <title>Evolutionary Origins and Diversification of the Mycorrhizal Mutualists.</title>
        <authorList>
            <consortium name="DOE Joint Genome Institute"/>
            <consortium name="Mycorrhizal Genomics Consortium"/>
            <person name="Kohler A."/>
            <person name="Kuo A."/>
            <person name="Nagy L.G."/>
            <person name="Floudas D."/>
            <person name="Copeland A."/>
            <person name="Barry K.W."/>
            <person name="Cichocki N."/>
            <person name="Veneault-Fourrey C."/>
            <person name="LaButti K."/>
            <person name="Lindquist E.A."/>
            <person name="Lipzen A."/>
            <person name="Lundell T."/>
            <person name="Morin E."/>
            <person name="Murat C."/>
            <person name="Riley R."/>
            <person name="Ohm R."/>
            <person name="Sun H."/>
            <person name="Tunlid A."/>
            <person name="Henrissat B."/>
            <person name="Grigoriev I.V."/>
            <person name="Hibbett D.S."/>
            <person name="Martin F."/>
        </authorList>
    </citation>
    <scope>NUCLEOTIDE SEQUENCE [LARGE SCALE GENOMIC DNA]</scope>
    <source>
        <strain evidence="2">F 1598</strain>
    </source>
</reference>
<keyword evidence="2" id="KW-1185">Reference proteome</keyword>
<dbReference type="OrthoDB" id="6359816at2759"/>
<protein>
    <recommendedName>
        <fullName evidence="3">BTB domain-containing protein</fullName>
    </recommendedName>
</protein>
<dbReference type="InParanoid" id="A0A0C3BZI4"/>